<comment type="caution">
    <text evidence="2">The sequence shown here is derived from an EMBL/GenBank/DDBJ whole genome shotgun (WGS) entry which is preliminary data.</text>
</comment>
<dbReference type="InterPro" id="IPR050229">
    <property type="entry name" value="GlpE_sulfurtransferase"/>
</dbReference>
<dbReference type="PROSITE" id="PS51257">
    <property type="entry name" value="PROKAR_LIPOPROTEIN"/>
    <property type="match status" value="1"/>
</dbReference>
<organism evidence="2 3">
    <name type="scientific">Candidatus Geothrix skivensis</name>
    <dbReference type="NCBI Taxonomy" id="2954439"/>
    <lineage>
        <taxon>Bacteria</taxon>
        <taxon>Pseudomonadati</taxon>
        <taxon>Acidobacteriota</taxon>
        <taxon>Holophagae</taxon>
        <taxon>Holophagales</taxon>
        <taxon>Holophagaceae</taxon>
        <taxon>Geothrix</taxon>
    </lineage>
</organism>
<name>A0A9D7SJW1_9BACT</name>
<dbReference type="AlphaFoldDB" id="A0A9D7SJW1"/>
<sequence>MYDPFRWTIPATLMVAVQACGISASDADLKRVSPEQAKVIIEGGKPFLLDVRTEAEHTDRHIPGTDALIPLQELSRRIHELEHWKGKPILLYCRSGNRTQLAAKLLHKHGFTDVTDLKGGIQEWMSKGYATATGPFVPLKAP</sequence>
<dbReference type="EMBL" id="JADKIO010000012">
    <property type="protein sequence ID" value="MBK9797864.1"/>
    <property type="molecule type" value="Genomic_DNA"/>
</dbReference>
<dbReference type="Proteomes" id="UP000886657">
    <property type="component" value="Unassembled WGS sequence"/>
</dbReference>
<dbReference type="InterPro" id="IPR036873">
    <property type="entry name" value="Rhodanese-like_dom_sf"/>
</dbReference>
<feature type="domain" description="Rhodanese" evidence="1">
    <location>
        <begin position="42"/>
        <end position="133"/>
    </location>
</feature>
<dbReference type="SUPFAM" id="SSF52821">
    <property type="entry name" value="Rhodanese/Cell cycle control phosphatase"/>
    <property type="match status" value="1"/>
</dbReference>
<dbReference type="CDD" id="cd00158">
    <property type="entry name" value="RHOD"/>
    <property type="match status" value="1"/>
</dbReference>
<gene>
    <name evidence="2" type="ORF">IPP58_15560</name>
</gene>
<proteinExistence type="predicted"/>
<evidence type="ECO:0000259" key="1">
    <source>
        <dbReference type="PROSITE" id="PS50206"/>
    </source>
</evidence>
<dbReference type="SMART" id="SM00450">
    <property type="entry name" value="RHOD"/>
    <property type="match status" value="1"/>
</dbReference>
<dbReference type="InterPro" id="IPR001763">
    <property type="entry name" value="Rhodanese-like_dom"/>
</dbReference>
<dbReference type="PANTHER" id="PTHR43031">
    <property type="entry name" value="FAD-DEPENDENT OXIDOREDUCTASE"/>
    <property type="match status" value="1"/>
</dbReference>
<dbReference type="Gene3D" id="3.40.250.10">
    <property type="entry name" value="Rhodanese-like domain"/>
    <property type="match status" value="1"/>
</dbReference>
<accession>A0A9D7SJW1</accession>
<dbReference type="PANTHER" id="PTHR43031:SF18">
    <property type="entry name" value="RHODANESE-RELATED SULFURTRANSFERASES"/>
    <property type="match status" value="1"/>
</dbReference>
<protein>
    <submittedName>
        <fullName evidence="2">Rhodanese-like domain-containing protein</fullName>
    </submittedName>
</protein>
<evidence type="ECO:0000313" key="2">
    <source>
        <dbReference type="EMBL" id="MBK9797864.1"/>
    </source>
</evidence>
<evidence type="ECO:0000313" key="3">
    <source>
        <dbReference type="Proteomes" id="UP000886657"/>
    </source>
</evidence>
<reference evidence="2" key="1">
    <citation type="submission" date="2020-10" db="EMBL/GenBank/DDBJ databases">
        <title>Connecting structure to function with the recovery of over 1000 high-quality activated sludge metagenome-assembled genomes encoding full-length rRNA genes using long-read sequencing.</title>
        <authorList>
            <person name="Singleton C.M."/>
            <person name="Petriglieri F."/>
            <person name="Kristensen J.M."/>
            <person name="Kirkegaard R.H."/>
            <person name="Michaelsen T.Y."/>
            <person name="Andersen M.H."/>
            <person name="Karst S.M."/>
            <person name="Dueholm M.S."/>
            <person name="Nielsen P.H."/>
            <person name="Albertsen M."/>
        </authorList>
    </citation>
    <scope>NUCLEOTIDE SEQUENCE</scope>
    <source>
        <strain evidence="2">Skiv_18-Q3-R9-52_MAXAC.067</strain>
    </source>
</reference>
<dbReference type="Pfam" id="PF00581">
    <property type="entry name" value="Rhodanese"/>
    <property type="match status" value="1"/>
</dbReference>
<dbReference type="PROSITE" id="PS50206">
    <property type="entry name" value="RHODANESE_3"/>
    <property type="match status" value="1"/>
</dbReference>